<organism evidence="1 2">
    <name type="scientific">Nonlabens dokdonensis (strain DSM 17205 / KCTC 12402 / DSW-6)</name>
    <name type="common">Donghaeana dokdonensis</name>
    <dbReference type="NCBI Taxonomy" id="592029"/>
    <lineage>
        <taxon>Bacteria</taxon>
        <taxon>Pseudomonadati</taxon>
        <taxon>Bacteroidota</taxon>
        <taxon>Flavobacteriia</taxon>
        <taxon>Flavobacteriales</taxon>
        <taxon>Flavobacteriaceae</taxon>
        <taxon>Nonlabens</taxon>
    </lineage>
</organism>
<dbReference type="EMBL" id="CP001397">
    <property type="protein sequence ID" value="AGC78580.1"/>
    <property type="molecule type" value="Genomic_DNA"/>
</dbReference>
<dbReference type="PATRIC" id="fig|592029.3.peg.3427"/>
<gene>
    <name evidence="1" type="ordered locus">DDD_3453</name>
</gene>
<proteinExistence type="predicted"/>
<dbReference type="AlphaFoldDB" id="L7WA74"/>
<reference evidence="1 2" key="1">
    <citation type="journal article" date="2013" name="Genome Biol. Evol.">
        <title>Genomic makeup of the marine flavobacterium Nonlabens (Donghaeana) dokdonensis DSW-6 and identification of a novel class of rhodopsins.</title>
        <authorList>
            <person name="Kwon S.K."/>
            <person name="Kim B.K."/>
            <person name="Song J.Y."/>
            <person name="Kwak M.J."/>
            <person name="Lee C.H."/>
            <person name="Yoon J.H."/>
            <person name="Oh T.K."/>
            <person name="Kim J.F."/>
        </authorList>
    </citation>
    <scope>NUCLEOTIDE SEQUENCE [LARGE SCALE GENOMIC DNA]</scope>
    <source>
        <strain evidence="2">DSM 17205 / KCTC 12402 / DSW-6</strain>
    </source>
</reference>
<dbReference type="STRING" id="592029.DDD_3453"/>
<protein>
    <submittedName>
        <fullName evidence="1">Uncharacterized protein</fullName>
    </submittedName>
</protein>
<sequence>MVSKKLKTTRSVLSKKLFESRFRESGILPPKKKLNNIIHLSLFNDQSGKRIE</sequence>
<evidence type="ECO:0000313" key="2">
    <source>
        <dbReference type="Proteomes" id="UP000011173"/>
    </source>
</evidence>
<dbReference type="HOGENOM" id="CLU_3082402_0_0_10"/>
<dbReference type="KEGG" id="ndo:DDD_3453"/>
<dbReference type="Proteomes" id="UP000011173">
    <property type="component" value="Chromosome"/>
</dbReference>
<evidence type="ECO:0000313" key="1">
    <source>
        <dbReference type="EMBL" id="AGC78580.1"/>
    </source>
</evidence>
<accession>L7WA74</accession>
<name>L7WA74_NONDD</name>